<dbReference type="GO" id="GO:0007155">
    <property type="term" value="P:cell adhesion"/>
    <property type="evidence" value="ECO:0007669"/>
    <property type="project" value="InterPro"/>
</dbReference>
<feature type="chain" id="PRO_5012603188" evidence="3">
    <location>
        <begin position="24"/>
        <end position="794"/>
    </location>
</feature>
<dbReference type="InterPro" id="IPR028974">
    <property type="entry name" value="TSP_type-3_rpt"/>
</dbReference>
<evidence type="ECO:0000256" key="2">
    <source>
        <dbReference type="ARBA" id="ARBA00022837"/>
    </source>
</evidence>
<dbReference type="Pfam" id="PF02412">
    <property type="entry name" value="TSP_3"/>
    <property type="match status" value="2"/>
</dbReference>
<evidence type="ECO:0000313" key="4">
    <source>
        <dbReference type="EMBL" id="ATA82475.1"/>
    </source>
</evidence>
<evidence type="ECO:0000256" key="3">
    <source>
        <dbReference type="SAM" id="SignalP"/>
    </source>
</evidence>
<evidence type="ECO:0000256" key="1">
    <source>
        <dbReference type="ARBA" id="ARBA00022729"/>
    </source>
</evidence>
<feature type="signal peptide" evidence="3">
    <location>
        <begin position="1"/>
        <end position="23"/>
    </location>
</feature>
<dbReference type="Gene3D" id="4.10.1080.10">
    <property type="entry name" value="TSP type-3 repeat"/>
    <property type="match status" value="1"/>
</dbReference>
<name>A0A250FDV8_9FLAO</name>
<dbReference type="InterPro" id="IPR003367">
    <property type="entry name" value="Thrombospondin_3-like_rpt"/>
</dbReference>
<dbReference type="PANTHER" id="PTHR10199">
    <property type="entry name" value="THROMBOSPONDIN"/>
    <property type="match status" value="1"/>
</dbReference>
<dbReference type="SUPFAM" id="SSF55486">
    <property type="entry name" value="Metalloproteases ('zincins'), catalytic domain"/>
    <property type="match status" value="1"/>
</dbReference>
<dbReference type="InterPro" id="IPR024079">
    <property type="entry name" value="MetalloPept_cat_dom_sf"/>
</dbReference>
<dbReference type="Gene3D" id="3.40.390.10">
    <property type="entry name" value="Collagenase (Catalytic Domain)"/>
    <property type="match status" value="1"/>
</dbReference>
<dbReference type="SUPFAM" id="SSF103647">
    <property type="entry name" value="TSP type-3 repeat"/>
    <property type="match status" value="1"/>
</dbReference>
<reference evidence="5" key="1">
    <citation type="submission" date="2017-06" db="EMBL/GenBank/DDBJ databases">
        <title>Capnocytophaga spp. assemblies.</title>
        <authorList>
            <person name="Gulvik C.A."/>
        </authorList>
    </citation>
    <scope>NUCLEOTIDE SEQUENCE [LARGE SCALE GENOMIC DNA]</scope>
    <source>
        <strain evidence="5">H6253</strain>
    </source>
</reference>
<dbReference type="NCBIfam" id="TIGR04131">
    <property type="entry name" value="Bac_Flav_CTERM"/>
    <property type="match status" value="1"/>
</dbReference>
<protein>
    <submittedName>
        <fullName evidence="4">Propanediol utilization protein</fullName>
    </submittedName>
</protein>
<keyword evidence="5" id="KW-1185">Reference proteome</keyword>
<dbReference type="AlphaFoldDB" id="A0A250FDV8"/>
<gene>
    <name evidence="4" type="ORF">CGC53_09015</name>
</gene>
<dbReference type="GO" id="GO:0008237">
    <property type="term" value="F:metallopeptidase activity"/>
    <property type="evidence" value="ECO:0007669"/>
    <property type="project" value="InterPro"/>
</dbReference>
<dbReference type="RefSeq" id="WP_095914479.1">
    <property type="nucleotide sequence ID" value="NZ_CAURQN010000005.1"/>
</dbReference>
<organism evidence="4 5">
    <name type="scientific">Capnocytophaga leadbetteri</name>
    <dbReference type="NCBI Taxonomy" id="327575"/>
    <lineage>
        <taxon>Bacteria</taxon>
        <taxon>Pseudomonadati</taxon>
        <taxon>Bacteroidota</taxon>
        <taxon>Flavobacteriia</taxon>
        <taxon>Flavobacteriales</taxon>
        <taxon>Flavobacteriaceae</taxon>
        <taxon>Capnocytophaga</taxon>
    </lineage>
</organism>
<dbReference type="EMBL" id="CP022384">
    <property type="protein sequence ID" value="ATA82475.1"/>
    <property type="molecule type" value="Genomic_DNA"/>
</dbReference>
<evidence type="ECO:0000313" key="5">
    <source>
        <dbReference type="Proteomes" id="UP000217276"/>
    </source>
</evidence>
<sequence length="794" mass="88701">MKYFYKNISLLWLLLLASLSAQGQQSYWHKVEFDSQRSATNLSAVAQYFTLDKDAFGRVLRGATTARGATIVEIPNADGQLISYRITPTQVLSDELAQKYPSILTFEGVGVDDNSQRIRFTFSDFGLDAIMQQNLHYAFVEAEEHSGRLYRVYYYSDAEKIPLQCETLAAQLPQPSPTQRPTYQTKAVQRTFRIAIACTPQYTEYFWGKDDAFAQVVNTLNRVNAVYGQQLSVAFQLVSDKNIIFDDKTNDPFSSINYNDWDYSSGVLQQLLDEKVGNANYDIGHLFHNGNNGGNAGCIGCVCSPDRKGQGFSSYPFARMRGFRSAFDIDVVAHEIGHQMGATHTFSYRREYGSDSQMEPGSGSTIMSYAGVSGSYDLQAHNDPYFHHRSVYDISTFIEITSCATEQPTHNTPPEIPDLPSYTIPKGTAYLLEGKATDADSDLLLYTWEQADNRTNGGSYYYFSPLLNNGATARSLPPSTLPYRYIPRLSRIVAGTLTQENPKRNDAWETVLNKGRTLHWSFMVIDRTNAANQMGNTAYKTIEVVVNDDAGPFVITSQSQPTTWIMGEKVTIEWNVAGTDQTPISAEKMKLLFSTDGGKTFSITLATALPNTGKAVIEVPAGTKTTEGRLMLKAEDNIFLAVNTATITIKEDTDDDGDGVYSLHDNCPHTYNPDQTDTDGDGIGDACDDDIDGDGIPNEQDNEIDQVLIPNAFTPNGDGINDFYTIIRAERYPNNTLYIYDTLGNEVYHAKGYKNQWNGYHTNGKRLPQGVYQYLFSTDGSKREEKRGWLYINY</sequence>
<dbReference type="PANTHER" id="PTHR10199:SF100">
    <property type="entry name" value="THROMBOSPONDIN, ISOFORM A"/>
    <property type="match status" value="1"/>
</dbReference>
<dbReference type="InterPro" id="IPR026341">
    <property type="entry name" value="T9SS_type_B"/>
</dbReference>
<accession>A0A250FDV8</accession>
<dbReference type="Proteomes" id="UP000217276">
    <property type="component" value="Chromosome"/>
</dbReference>
<dbReference type="Pfam" id="PF13585">
    <property type="entry name" value="CHU_C"/>
    <property type="match status" value="1"/>
</dbReference>
<proteinExistence type="predicted"/>
<dbReference type="Pfam" id="PF13583">
    <property type="entry name" value="Reprolysin_4"/>
    <property type="match status" value="1"/>
</dbReference>
<keyword evidence="1 3" id="KW-0732">Signal</keyword>
<dbReference type="KEGG" id="clk:CGC53_09015"/>
<keyword evidence="2" id="KW-0106">Calcium</keyword>
<dbReference type="GO" id="GO:0005509">
    <property type="term" value="F:calcium ion binding"/>
    <property type="evidence" value="ECO:0007669"/>
    <property type="project" value="InterPro"/>
</dbReference>